<dbReference type="PANTHER" id="PTHR11926:SF1412">
    <property type="entry name" value="UDP-GLYCOSYLTRANSFERASE 83A1-LIKE"/>
    <property type="match status" value="1"/>
</dbReference>
<comment type="similarity">
    <text evidence="1">Belongs to the UDP-glycosyltransferase family.</text>
</comment>
<dbReference type="FunFam" id="3.40.50.2000:FF:000061">
    <property type="entry name" value="UDP-glycosyltransferase 83A1"/>
    <property type="match status" value="2"/>
</dbReference>
<dbReference type="Proteomes" id="UP000195402">
    <property type="component" value="Unassembled WGS sequence"/>
</dbReference>
<dbReference type="Gene3D" id="3.40.50.2000">
    <property type="entry name" value="Glycogen Phosphorylase B"/>
    <property type="match status" value="4"/>
</dbReference>
<name>A0A200PRF6_MACCD</name>
<dbReference type="Pfam" id="PF00201">
    <property type="entry name" value="UDPGT"/>
    <property type="match status" value="2"/>
</dbReference>
<keyword evidence="4" id="KW-1185">Reference proteome</keyword>
<gene>
    <name evidence="3" type="ORF">BVC80_9083g83</name>
</gene>
<dbReference type="EMBL" id="MVGT01004287">
    <property type="protein sequence ID" value="OVA00785.1"/>
    <property type="molecule type" value="Genomic_DNA"/>
</dbReference>
<dbReference type="FunFam" id="3.40.50.2000:FF:000133">
    <property type="entry name" value="UDP-glycosyltransferase 83A1"/>
    <property type="match status" value="1"/>
</dbReference>
<evidence type="ECO:0000256" key="2">
    <source>
        <dbReference type="ARBA" id="ARBA00022679"/>
    </source>
</evidence>
<dbReference type="GO" id="GO:0080043">
    <property type="term" value="F:quercetin 3-O-glucosyltransferase activity"/>
    <property type="evidence" value="ECO:0007669"/>
    <property type="project" value="TreeGrafter"/>
</dbReference>
<dbReference type="InterPro" id="IPR002213">
    <property type="entry name" value="UDP_glucos_trans"/>
</dbReference>
<dbReference type="CDD" id="cd03784">
    <property type="entry name" value="GT1_Gtf-like"/>
    <property type="match status" value="2"/>
</dbReference>
<dbReference type="PANTHER" id="PTHR11926">
    <property type="entry name" value="GLUCOSYL/GLUCURONOSYL TRANSFERASES"/>
    <property type="match status" value="1"/>
</dbReference>
<dbReference type="AlphaFoldDB" id="A0A200PRF6"/>
<dbReference type="InParanoid" id="A0A200PRF6"/>
<evidence type="ECO:0000313" key="4">
    <source>
        <dbReference type="Proteomes" id="UP000195402"/>
    </source>
</evidence>
<dbReference type="OMA" id="TEEMGRP"/>
<accession>A0A200PRF6</accession>
<dbReference type="SUPFAM" id="SSF53756">
    <property type="entry name" value="UDP-Glycosyltransferase/glycogen phosphorylase"/>
    <property type="match status" value="2"/>
</dbReference>
<reference evidence="3 4" key="1">
    <citation type="journal article" date="2017" name="Mol. Plant">
        <title>The Genome of Medicinal Plant Macleaya cordata Provides New Insights into Benzylisoquinoline Alkaloids Metabolism.</title>
        <authorList>
            <person name="Liu X."/>
            <person name="Liu Y."/>
            <person name="Huang P."/>
            <person name="Ma Y."/>
            <person name="Qing Z."/>
            <person name="Tang Q."/>
            <person name="Cao H."/>
            <person name="Cheng P."/>
            <person name="Zheng Y."/>
            <person name="Yuan Z."/>
            <person name="Zhou Y."/>
            <person name="Liu J."/>
            <person name="Tang Z."/>
            <person name="Zhuo Y."/>
            <person name="Zhang Y."/>
            <person name="Yu L."/>
            <person name="Huang J."/>
            <person name="Yang P."/>
            <person name="Peng Q."/>
            <person name="Zhang J."/>
            <person name="Jiang W."/>
            <person name="Zhang Z."/>
            <person name="Lin K."/>
            <person name="Ro D.K."/>
            <person name="Chen X."/>
            <person name="Xiong X."/>
            <person name="Shang Y."/>
            <person name="Huang S."/>
            <person name="Zeng J."/>
        </authorList>
    </citation>
    <scope>NUCLEOTIDE SEQUENCE [LARGE SCALE GENOMIC DNA]</scope>
    <source>
        <strain evidence="4">cv. BLH2017</strain>
        <tissue evidence="3">Root</tissue>
    </source>
</reference>
<dbReference type="FunFam" id="3.40.50.2000:FF:000108">
    <property type="entry name" value="UDP-glycosyltransferase 83A1"/>
    <property type="match status" value="1"/>
</dbReference>
<organism evidence="3 4">
    <name type="scientific">Macleaya cordata</name>
    <name type="common">Five-seeded plume-poppy</name>
    <name type="synonym">Bocconia cordata</name>
    <dbReference type="NCBI Taxonomy" id="56857"/>
    <lineage>
        <taxon>Eukaryota</taxon>
        <taxon>Viridiplantae</taxon>
        <taxon>Streptophyta</taxon>
        <taxon>Embryophyta</taxon>
        <taxon>Tracheophyta</taxon>
        <taxon>Spermatophyta</taxon>
        <taxon>Magnoliopsida</taxon>
        <taxon>Ranunculales</taxon>
        <taxon>Papaveraceae</taxon>
        <taxon>Papaveroideae</taxon>
        <taxon>Macleaya</taxon>
    </lineage>
</organism>
<sequence length="878" mass="97951">MMKQLLPHVLVISFPAQGHVMPLMEVSNKLVDHGVKVTFVNTESIHNKLVAGFSSNEPDGEYDHNRLRLVSIPDGLEKGNEEASGKLLEDLIRKINENEGEDEKVSCVIADLATWWALEVAEKLGLKRAMFSTTSVAVVAMSLHIPKLIEDGIIDEEGTPFEEEMIQLSPTMHAIHIDEFIWNCTDDPNMRKVIFGFSSITNKAAKRANWILCNSFLELEPAACDLVPNILPIGPLVASTNRVDQPVGHFLPEDSTCLTWLDQQPVNSVIYVAFGSIAVLNQEQFNELAHGLELTGRPVLWVVRPGLTDGSMNTYPDGLREKGKIVNWAPQQKVLAHPSIACFVTHCGWNSIMDTLGFGVPFLCWPYFADQFHNKTYICNIWKIGLNLDRGGNGIISRDEIKSKVEELIGDEGIRTRIEEIKTMKKLHALVIPFPAQGHVIPLMEFSHCLSERGFKITFVNTEFNHKRVMASLPKNSCKENEIHLVSIPDGMEAGEDRNNLGKLCDTILISMPGYLEGLIGEINGYNDGKITCIIADENMGWAVRVAKKMGIPIAVFWPAAVGLRTLILHIPQLIEEGILDSDGIPIKQQMIQLSPTMPAMNTDHFVWSCIGDRNVQLSIFRYIFSNSEAIKDADWCLCNSFYEVELSAYPLNPKLLPVGPLLAGSQPGQLTGSFWTEDSTCLNWLDQQPARSVIYVAFGSFTVFDKHQFHELALGLENAGQPFLWVVRPDLTDRIRDAYPDGFQARVASQGRMVGWAPQQKVLADPSIACFVTHCGWNSTMEGITMGVPFLCWPYFADQFFNQNYICGVWNVGLQLNKDDNGIISKGEIMNKVQAILLDETIRKRALELKEIAKKSASEGGSSIKNLNDFIESVKEK</sequence>
<comment type="caution">
    <text evidence="3">The sequence shown here is derived from an EMBL/GenBank/DDBJ whole genome shotgun (WGS) entry which is preliminary data.</text>
</comment>
<evidence type="ECO:0000313" key="3">
    <source>
        <dbReference type="EMBL" id="OVA00785.1"/>
    </source>
</evidence>
<keyword evidence="2 3" id="KW-0808">Transferase</keyword>
<protein>
    <submittedName>
        <fullName evidence="3">UDP-glucuronosyl/UDP-glucosyltransferase</fullName>
    </submittedName>
</protein>
<evidence type="ECO:0000256" key="1">
    <source>
        <dbReference type="ARBA" id="ARBA00009995"/>
    </source>
</evidence>
<proteinExistence type="inferred from homology"/>
<dbReference type="OrthoDB" id="5835829at2759"/>
<dbReference type="GO" id="GO:0080044">
    <property type="term" value="F:quercetin 7-O-glucosyltransferase activity"/>
    <property type="evidence" value="ECO:0007669"/>
    <property type="project" value="TreeGrafter"/>
</dbReference>